<dbReference type="Proteomes" id="UP000023152">
    <property type="component" value="Unassembled WGS sequence"/>
</dbReference>
<organism evidence="1 2">
    <name type="scientific">Reticulomyxa filosa</name>
    <dbReference type="NCBI Taxonomy" id="46433"/>
    <lineage>
        <taxon>Eukaryota</taxon>
        <taxon>Sar</taxon>
        <taxon>Rhizaria</taxon>
        <taxon>Retaria</taxon>
        <taxon>Foraminifera</taxon>
        <taxon>Monothalamids</taxon>
        <taxon>Reticulomyxidae</taxon>
        <taxon>Reticulomyxa</taxon>
    </lineage>
</organism>
<dbReference type="EMBL" id="ASPP01033847">
    <property type="protein sequence ID" value="ETO03241.1"/>
    <property type="molecule type" value="Genomic_DNA"/>
</dbReference>
<proteinExistence type="predicted"/>
<sequence>MCYYPEMIHAKYNTTMVTIKIHPRNSNVKCIPFCQVNEIVSSLETVSGVLVAGNGGFMIHWNAYIRTTALDNKTTIVNRIVAVNGKSLTYANEK</sequence>
<accession>X6LPD5</accession>
<gene>
    <name evidence="1" type="ORF">RFI_34168</name>
</gene>
<keyword evidence="2" id="KW-1185">Reference proteome</keyword>
<evidence type="ECO:0000313" key="1">
    <source>
        <dbReference type="EMBL" id="ETO03241.1"/>
    </source>
</evidence>
<protein>
    <submittedName>
        <fullName evidence="1">Uncharacterized protein</fullName>
    </submittedName>
</protein>
<dbReference type="AlphaFoldDB" id="X6LPD5"/>
<reference evidence="1 2" key="1">
    <citation type="journal article" date="2013" name="Curr. Biol.">
        <title>The Genome of the Foraminiferan Reticulomyxa filosa.</title>
        <authorList>
            <person name="Glockner G."/>
            <person name="Hulsmann N."/>
            <person name="Schleicher M."/>
            <person name="Noegel A.A."/>
            <person name="Eichinger L."/>
            <person name="Gallinger C."/>
            <person name="Pawlowski J."/>
            <person name="Sierra R."/>
            <person name="Euteneuer U."/>
            <person name="Pillet L."/>
            <person name="Moustafa A."/>
            <person name="Platzer M."/>
            <person name="Groth M."/>
            <person name="Szafranski K."/>
            <person name="Schliwa M."/>
        </authorList>
    </citation>
    <scope>NUCLEOTIDE SEQUENCE [LARGE SCALE GENOMIC DNA]</scope>
</reference>
<comment type="caution">
    <text evidence="1">The sequence shown here is derived from an EMBL/GenBank/DDBJ whole genome shotgun (WGS) entry which is preliminary data.</text>
</comment>
<evidence type="ECO:0000313" key="2">
    <source>
        <dbReference type="Proteomes" id="UP000023152"/>
    </source>
</evidence>
<name>X6LPD5_RETFI</name>